<evidence type="ECO:0008006" key="4">
    <source>
        <dbReference type="Google" id="ProtNLM"/>
    </source>
</evidence>
<accession>A0A1X7AH57</accession>
<name>A0A1X7AH57_9GAMM</name>
<dbReference type="RefSeq" id="WP_087107796.1">
    <property type="nucleotide sequence ID" value="NZ_CBCSCN010000001.1"/>
</dbReference>
<gene>
    <name evidence="2" type="ORF">EHSB41UT_01162</name>
</gene>
<proteinExistence type="predicted"/>
<dbReference type="Proteomes" id="UP000196573">
    <property type="component" value="Unassembled WGS sequence"/>
</dbReference>
<dbReference type="EMBL" id="FWPT01000002">
    <property type="protein sequence ID" value="SMA40253.1"/>
    <property type="molecule type" value="Genomic_DNA"/>
</dbReference>
<dbReference type="InterPro" id="IPR024409">
    <property type="entry name" value="DUF3833"/>
</dbReference>
<protein>
    <recommendedName>
        <fullName evidence="4">DUF3833 domain-containing protein</fullName>
    </recommendedName>
</protein>
<sequence length="207" mass="23504">MKNISKQIVGFVLSLLMPVMALANLNIDTVELKREPVIDMDSPTLKIEDYFKGRTWAWGVFEDRSGNVTRCYKVEMDGKVENNVLELDERFTYEDGTESTRLWKIKILPDNQYEGTAGDVIGLAKGQSAGNTFFWKYKLELPVSGRTWRLNFDDRLYLQDDGILLNIAKVTKWGFNVGRLTFAFSKEGNLLDKACNPSKDQDAAANS</sequence>
<dbReference type="Pfam" id="PF12915">
    <property type="entry name" value="DUF3833"/>
    <property type="match status" value="1"/>
</dbReference>
<reference evidence="2 3" key="1">
    <citation type="submission" date="2017-03" db="EMBL/GenBank/DDBJ databases">
        <authorList>
            <person name="Afonso C.L."/>
            <person name="Miller P.J."/>
            <person name="Scott M.A."/>
            <person name="Spackman E."/>
            <person name="Goraichik I."/>
            <person name="Dimitrov K.M."/>
            <person name="Suarez D.L."/>
            <person name="Swayne D.E."/>
        </authorList>
    </citation>
    <scope>NUCLEOTIDE SEQUENCE [LARGE SCALE GENOMIC DNA]</scope>
    <source>
        <strain evidence="2">SB41UT1</strain>
    </source>
</reference>
<dbReference type="AlphaFoldDB" id="A0A1X7AH57"/>
<keyword evidence="1" id="KW-0732">Signal</keyword>
<feature type="chain" id="PRO_5012688208" description="DUF3833 domain-containing protein" evidence="1">
    <location>
        <begin position="24"/>
        <end position="207"/>
    </location>
</feature>
<dbReference type="OrthoDB" id="5296954at2"/>
<evidence type="ECO:0000313" key="3">
    <source>
        <dbReference type="Proteomes" id="UP000196573"/>
    </source>
</evidence>
<keyword evidence="3" id="KW-1185">Reference proteome</keyword>
<evidence type="ECO:0000313" key="2">
    <source>
        <dbReference type="EMBL" id="SMA40253.1"/>
    </source>
</evidence>
<feature type="signal peptide" evidence="1">
    <location>
        <begin position="1"/>
        <end position="23"/>
    </location>
</feature>
<organism evidence="2 3">
    <name type="scientific">Parendozoicomonas haliclonae</name>
    <dbReference type="NCBI Taxonomy" id="1960125"/>
    <lineage>
        <taxon>Bacteria</taxon>
        <taxon>Pseudomonadati</taxon>
        <taxon>Pseudomonadota</taxon>
        <taxon>Gammaproteobacteria</taxon>
        <taxon>Oceanospirillales</taxon>
        <taxon>Endozoicomonadaceae</taxon>
        <taxon>Parendozoicomonas</taxon>
    </lineage>
</organism>
<evidence type="ECO:0000256" key="1">
    <source>
        <dbReference type="SAM" id="SignalP"/>
    </source>
</evidence>